<feature type="region of interest" description="Disordered" evidence="1">
    <location>
        <begin position="800"/>
        <end position="819"/>
    </location>
</feature>
<gene>
    <name evidence="3" type="primary">18</name>
    <name evidence="3" type="ORF">SEA_BOLT007_18</name>
</gene>
<evidence type="ECO:0000256" key="1">
    <source>
        <dbReference type="SAM" id="MobiDB-lite"/>
    </source>
</evidence>
<evidence type="ECO:0000256" key="2">
    <source>
        <dbReference type="SAM" id="Phobius"/>
    </source>
</evidence>
<reference evidence="3 4" key="1">
    <citation type="submission" date="2022-12" db="EMBL/GenBank/DDBJ databases">
        <authorList>
            <person name="Batteikh M."/>
            <person name="Krug K."/>
            <person name="Kamarzar M."/>
            <person name="Huq N."/>
            <person name="Esparza P.D."/>
            <person name="Ma Y."/>
            <person name="Wang J.Y."/>
            <person name="Fleming H.S."/>
            <person name="Wright N.E."/>
            <person name="Melkote A."/>
            <person name="Senthilvelan J."/>
            <person name="Rajiv S."/>
            <person name="Paek B.H."/>
            <person name="Gonzalez C."/>
            <person name="Abuwarda M."/>
            <person name="Niazmandi K."/>
            <person name="Whang A."/>
            <person name="Magaling J.T.M."/>
            <person name="Seeman S."/>
            <person name="Chai A.E."/>
            <person name="Zorawik M."/>
            <person name="Kasemsunt F."/>
            <person name="Garza D.R."/>
            <person name="Ngo R.T."/>
            <person name="Reddi K."/>
            <person name="Freise A.C."/>
            <person name="Garcia-Vedrenne A.E."/>
            <person name="Garlena R.A."/>
            <person name="Russell D.A."/>
            <person name="Jacobs-Sera D."/>
            <person name="Hatfull G.F."/>
        </authorList>
    </citation>
    <scope>NUCLEOTIDE SEQUENCE [LARGE SCALE GENOMIC DNA]</scope>
</reference>
<accession>A0AA49I8E8</accession>
<feature type="transmembrane region" description="Helical" evidence="2">
    <location>
        <begin position="575"/>
        <end position="599"/>
    </location>
</feature>
<feature type="compositionally biased region" description="Low complexity" evidence="1">
    <location>
        <begin position="800"/>
        <end position="812"/>
    </location>
</feature>
<protein>
    <submittedName>
        <fullName evidence="3">Tape measure protein</fullName>
    </submittedName>
</protein>
<keyword evidence="2" id="KW-1133">Transmembrane helix</keyword>
<name>A0AA49I8E8_9CAUD</name>
<sequence>MAEERVVLTAVLEDEASAPLGNLSAKVEGASKKIAKTSGSQADAVAAAGKKISGSAGTVGKDMDAMATAAAKAGGKTGKAVEDAAGRISRGSGTIGAAARRAGEAGGDALSSGFTSKLKNLAGAAAAMMGAKELLGLASGAVNTFSELEDSSAAAGTIYGKNMAGIVAASKGAGEALGMTEQQYIGAAQTFGIAGQAAGLGGKDLAKFSSDLTSRAGDMASFFGKKPEEAIEAIGAAMRGETEPIRAFGVMLDDATMREKAMKMGLVATTKDALEPQQKALVAQALILEKTNGQAGDFKKTMNSTANVSKRLEAAQTNLSAKIGAKLAPAFTAVRMRALGAVNGASKFVDGITAAQAVAAKGGTTSAIAKALGLGPKTTGLVQEAIGSVFAFKAAVADPAGGVTSNGVAGVFERIGVIVGTAKLGVSGFFAALREGDVTSDGFVGFMERIGDTLHKIGPAGLLPAAGGIALLLASFGKFTPILGPITGLFAKLGPMVGGLGGALKFLLGPIGLLSALFIYAYSTSEPFRTAINGLVGTLLNLAMNLATSLMPIFQTLVTTLLPVIAGLFTSLAPLLLNIVTAVAPLVVQLVGGLAPILVSLISSVLPIVIGLITMLAPLFMSLVTAVVPLIPPLVEIAGVLLRLAMSVITPLMPLITTIAGLLAKVLGGAIDKLMPIITFLLDKFIELVDFLKGPLEGAISGITDLFNGFGDIVGDVVGAVGNFFGIKSSGGAVAAQGNSGGSVQLAGGGVLGGYAPGKDTIPAMLSKGESVLVPELTRAIGPSNIMALNKLYSGGRPAGAGPAPASLSGRAPTPPSDGTTVVIEKIEIVIDGGDPAAVYGEVKRALADIQAEAKRRTYA</sequence>
<feature type="transmembrane region" description="Helical" evidence="2">
    <location>
        <begin position="503"/>
        <end position="522"/>
    </location>
</feature>
<dbReference type="Proteomes" id="UP001212175">
    <property type="component" value="Segment"/>
</dbReference>
<organism evidence="3 4">
    <name type="scientific">Arthrobacter phage Bolt007</name>
    <dbReference type="NCBI Taxonomy" id="3017297"/>
    <lineage>
        <taxon>Viruses</taxon>
        <taxon>Duplodnaviria</taxon>
        <taxon>Heunggongvirae</taxon>
        <taxon>Uroviricota</taxon>
        <taxon>Caudoviricetes</taxon>
        <taxon>Berryhillviridae</taxon>
        <taxon>Lilmacvirus</taxon>
        <taxon>Lilmacvirus bolt007</taxon>
    </lineage>
</organism>
<evidence type="ECO:0000313" key="4">
    <source>
        <dbReference type="Proteomes" id="UP001212175"/>
    </source>
</evidence>
<dbReference type="EMBL" id="OP985600">
    <property type="protein sequence ID" value="WBF78986.1"/>
    <property type="molecule type" value="Genomic_DNA"/>
</dbReference>
<evidence type="ECO:0000313" key="3">
    <source>
        <dbReference type="EMBL" id="WBF78986.1"/>
    </source>
</evidence>
<keyword evidence="4" id="KW-1185">Reference proteome</keyword>
<feature type="transmembrane region" description="Helical" evidence="2">
    <location>
        <begin position="542"/>
        <end position="568"/>
    </location>
</feature>
<keyword evidence="2" id="KW-0472">Membrane</keyword>
<proteinExistence type="predicted"/>
<feature type="transmembrane region" description="Helical" evidence="2">
    <location>
        <begin position="640"/>
        <end position="664"/>
    </location>
</feature>
<keyword evidence="2" id="KW-0812">Transmembrane</keyword>